<dbReference type="OrthoDB" id="608866at2759"/>
<dbReference type="Proteomes" id="UP000012960">
    <property type="component" value="Unplaced"/>
</dbReference>
<dbReference type="FunCoup" id="A0A804J8Z8">
    <property type="interactions" value="3154"/>
</dbReference>
<accession>A0A804J8Z8</accession>
<dbReference type="PANTHER" id="PTHR47122">
    <property type="entry name" value="MYB-LIKE DNA-BINDING DOMAIN CONTAINING PROTEIN, EXPRESSED"/>
    <property type="match status" value="1"/>
</dbReference>
<feature type="domain" description="Myb-like" evidence="3">
    <location>
        <begin position="545"/>
        <end position="592"/>
    </location>
</feature>
<dbReference type="PANTHER" id="PTHR47122:SF4">
    <property type="entry name" value="TRF-LIKE 3"/>
    <property type="match status" value="1"/>
</dbReference>
<dbReference type="InParanoid" id="A0A804J8Z8"/>
<dbReference type="CDD" id="cd11660">
    <property type="entry name" value="SANT_TRF"/>
    <property type="match status" value="1"/>
</dbReference>
<dbReference type="Pfam" id="PF00249">
    <property type="entry name" value="Myb_DNA-binding"/>
    <property type="match status" value="1"/>
</dbReference>
<sequence length="659" mass="74000">MEHSEATIIDTTSGKMKDDEQTNDKKICDSEPVVYQLVRVEGDGRLVPATDDEVIEVEQLLEVKKSDLAKVKAVGHDEQCISNEVFSKSELEGTVQSGNADNSRKLNARLENIKVMLKKVKKEERLLLSGESLNCSPKFMVMEDSTSDRSNTSKACIDKHEPENPSRERAASSLELNSIHIVEVGTIEACSGPMNKAATSRSSISESCSSLLPDFSILRGEICLDNFSIRELQEAFRATFGRHTSVKDKLWLKRRIAMGLTNSCHVPTARFTIKDNKIILSDLKEPARLQQSTIETESLSMDIHATNVSPRDIKTCLNNQMEFQQVSGKRLGVLPSNDDVKDENIQMEQCAAKRMRKPTKRYIEELSDLETRECTAKSYYSVNSEQSQFPSKAQIMPFHGGTHRRLSSTRHESLRGFSFQVPFVLRARRGQPRKNLMALMEYHPNAISRIVKTAVMIPVLEEDKENGSSSRETRSVPVQMLNTNLSYVKSVAGEESVEMDCGTLNCEELDPEHKKLDGIGDTACDNVPKQLAAKANVRRKHHRAWTLCEIRKLVDGVAKYGAGRWSEIRRLSFASYSYRTSVDLKDKWRNLLRASLVQCPTEKEANNYRKQTSIPIPASILSQVRELAKFHAQTGIKVSPRKSAGHGSSTVQREGYGFI</sequence>
<dbReference type="OMA" id="SIHIVEV"/>
<proteinExistence type="predicted"/>
<dbReference type="InterPro" id="IPR017930">
    <property type="entry name" value="Myb_dom"/>
</dbReference>
<evidence type="ECO:0000259" key="3">
    <source>
        <dbReference type="PROSITE" id="PS50090"/>
    </source>
</evidence>
<dbReference type="Gene3D" id="1.10.246.220">
    <property type="match status" value="1"/>
</dbReference>
<dbReference type="SMART" id="SM00717">
    <property type="entry name" value="SANT"/>
    <property type="match status" value="1"/>
</dbReference>
<dbReference type="PROSITE" id="PS50090">
    <property type="entry name" value="MYB_LIKE"/>
    <property type="match status" value="1"/>
</dbReference>
<feature type="region of interest" description="Disordered" evidence="2">
    <location>
        <begin position="144"/>
        <end position="172"/>
    </location>
</feature>
<feature type="compositionally biased region" description="Basic and acidic residues" evidence="2">
    <location>
        <begin position="156"/>
        <end position="170"/>
    </location>
</feature>
<reference evidence="6" key="2">
    <citation type="submission" date="2021-05" db="UniProtKB">
        <authorList>
            <consortium name="EnsemblPlants"/>
        </authorList>
    </citation>
    <scope>IDENTIFICATION</scope>
    <source>
        <strain evidence="6">subsp. malaccensis</strain>
    </source>
</reference>
<evidence type="ECO:0000259" key="4">
    <source>
        <dbReference type="PROSITE" id="PS51294"/>
    </source>
</evidence>
<dbReference type="PROSITE" id="PS51294">
    <property type="entry name" value="HTH_MYB"/>
    <property type="match status" value="1"/>
</dbReference>
<reference evidence="5" key="1">
    <citation type="submission" date="2021-03" db="EMBL/GenBank/DDBJ databases">
        <authorList>
            <consortium name="Genoscope - CEA"/>
            <person name="William W."/>
        </authorList>
    </citation>
    <scope>NUCLEOTIDE SEQUENCE</scope>
    <source>
        <strain evidence="5">Doubled-haploid Pahang</strain>
    </source>
</reference>
<evidence type="ECO:0000313" key="6">
    <source>
        <dbReference type="EnsemblPlants" id="Ma05_p26920.1"/>
    </source>
</evidence>
<dbReference type="GO" id="GO:0003677">
    <property type="term" value="F:DNA binding"/>
    <property type="evidence" value="ECO:0007669"/>
    <property type="project" value="UniProtKB-KW"/>
</dbReference>
<evidence type="ECO:0000313" key="5">
    <source>
        <dbReference type="EMBL" id="CAG1839878.1"/>
    </source>
</evidence>
<evidence type="ECO:0000256" key="1">
    <source>
        <dbReference type="ARBA" id="ARBA00023125"/>
    </source>
</evidence>
<dbReference type="InterPro" id="IPR001005">
    <property type="entry name" value="SANT/Myb"/>
</dbReference>
<dbReference type="AlphaFoldDB" id="A0A804J8Z8"/>
<organism evidence="6 7">
    <name type="scientific">Musa acuminata subsp. malaccensis</name>
    <name type="common">Wild banana</name>
    <name type="synonym">Musa malaccensis</name>
    <dbReference type="NCBI Taxonomy" id="214687"/>
    <lineage>
        <taxon>Eukaryota</taxon>
        <taxon>Viridiplantae</taxon>
        <taxon>Streptophyta</taxon>
        <taxon>Embryophyta</taxon>
        <taxon>Tracheophyta</taxon>
        <taxon>Spermatophyta</taxon>
        <taxon>Magnoliopsida</taxon>
        <taxon>Liliopsida</taxon>
        <taxon>Zingiberales</taxon>
        <taxon>Musaceae</taxon>
        <taxon>Musa</taxon>
    </lineage>
</organism>
<dbReference type="EnsemblPlants" id="Ma05_t26920.1">
    <property type="protein sequence ID" value="Ma05_p26920.1"/>
    <property type="gene ID" value="Ma05_g26920"/>
</dbReference>
<feature type="domain" description="HTH myb-type" evidence="4">
    <location>
        <begin position="539"/>
        <end position="596"/>
    </location>
</feature>
<feature type="region of interest" description="Disordered" evidence="2">
    <location>
        <begin position="638"/>
        <end position="659"/>
    </location>
</feature>
<evidence type="ECO:0000256" key="2">
    <source>
        <dbReference type="SAM" id="MobiDB-lite"/>
    </source>
</evidence>
<dbReference type="EMBL" id="HG996470">
    <property type="protein sequence ID" value="CAG1839878.1"/>
    <property type="molecule type" value="Genomic_DNA"/>
</dbReference>
<evidence type="ECO:0000313" key="7">
    <source>
        <dbReference type="Proteomes" id="UP000012960"/>
    </source>
</evidence>
<name>A0A804J8Z8_MUSAM</name>
<dbReference type="SUPFAM" id="SSF46689">
    <property type="entry name" value="Homeodomain-like"/>
    <property type="match status" value="1"/>
</dbReference>
<gene>
    <name evidence="5" type="ORF">GSMUA_278870.1</name>
</gene>
<keyword evidence="1" id="KW-0238">DNA-binding</keyword>
<protein>
    <submittedName>
        <fullName evidence="5">(wild Malaysian banana) hypothetical protein</fullName>
    </submittedName>
</protein>
<feature type="region of interest" description="Disordered" evidence="2">
    <location>
        <begin position="1"/>
        <end position="24"/>
    </location>
</feature>
<feature type="compositionally biased region" description="Basic and acidic residues" evidence="2">
    <location>
        <begin position="15"/>
        <end position="24"/>
    </location>
</feature>
<dbReference type="InterPro" id="IPR009057">
    <property type="entry name" value="Homeodomain-like_sf"/>
</dbReference>
<dbReference type="Gramene" id="Ma05_t26920.1">
    <property type="protein sequence ID" value="Ma05_p26920.1"/>
    <property type="gene ID" value="Ma05_g26920"/>
</dbReference>
<keyword evidence="7" id="KW-1185">Reference proteome</keyword>